<dbReference type="SUPFAM" id="SSF52821">
    <property type="entry name" value="Rhodanese/Cell cycle control phosphatase"/>
    <property type="match status" value="1"/>
</dbReference>
<dbReference type="EMBL" id="CVLB01000001">
    <property type="protein sequence ID" value="CRF32094.1"/>
    <property type="molecule type" value="Genomic_DNA"/>
</dbReference>
<keyword evidence="4" id="KW-1185">Reference proteome</keyword>
<dbReference type="PANTHER" id="PTHR43031:SF1">
    <property type="entry name" value="PYRIDINE NUCLEOTIDE-DISULPHIDE OXIDOREDUCTASE"/>
    <property type="match status" value="1"/>
</dbReference>
<protein>
    <recommendedName>
        <fullName evidence="2">Rhodanese domain-containing protein</fullName>
    </recommendedName>
</protein>
<dbReference type="PANTHER" id="PTHR43031">
    <property type="entry name" value="FAD-DEPENDENT OXIDOREDUCTASE"/>
    <property type="match status" value="1"/>
</dbReference>
<proteinExistence type="predicted"/>
<dbReference type="Proteomes" id="UP000043763">
    <property type="component" value="Unassembled WGS sequence"/>
</dbReference>
<dbReference type="PROSITE" id="PS50206">
    <property type="entry name" value="RHODANESE_3"/>
    <property type="match status" value="1"/>
</dbReference>
<feature type="domain" description="Rhodanese" evidence="2">
    <location>
        <begin position="48"/>
        <end position="133"/>
    </location>
</feature>
<reference evidence="4" key="1">
    <citation type="submission" date="2015-04" db="EMBL/GenBank/DDBJ databases">
        <authorList>
            <person name="Mushtaq Mamoona"/>
        </authorList>
    </citation>
    <scope>NUCLEOTIDE SEQUENCE [LARGE SCALE GENOMIC DNA]</scope>
    <source>
        <strain evidence="4">AN4859/03</strain>
    </source>
</reference>
<dbReference type="InterPro" id="IPR050229">
    <property type="entry name" value="GlpE_sulfurtransferase"/>
</dbReference>
<keyword evidence="1" id="KW-1133">Transmembrane helix</keyword>
<accession>A0A0G4K4P5</accession>
<dbReference type="InterPro" id="IPR036873">
    <property type="entry name" value="Rhodanese-like_dom_sf"/>
</dbReference>
<keyword evidence="1" id="KW-0812">Transmembrane</keyword>
<dbReference type="RefSeq" id="WP_048593690.1">
    <property type="nucleotide sequence ID" value="NZ_CVLB01000001.1"/>
</dbReference>
<dbReference type="InterPro" id="IPR001763">
    <property type="entry name" value="Rhodanese-like_dom"/>
</dbReference>
<evidence type="ECO:0000256" key="1">
    <source>
        <dbReference type="SAM" id="Phobius"/>
    </source>
</evidence>
<dbReference type="AlphaFoldDB" id="A0A0G4K4P5"/>
<evidence type="ECO:0000259" key="2">
    <source>
        <dbReference type="PROSITE" id="PS50206"/>
    </source>
</evidence>
<dbReference type="SMART" id="SM00450">
    <property type="entry name" value="RHOD"/>
    <property type="match status" value="1"/>
</dbReference>
<name>A0A0G4K4P5_9SPIR</name>
<sequence>MSNTLTLIIGLILTFIILSAARKIIFNIRSKGKFKNINLNDAVSIYKNNKDIGLIDVRSYMEVQQSGYIKNSINIPLDDSKFNEKMSKLDKNKEYIVYCASGSRSGAACMRMYKLGFTNINNLTHAGYFQLSSSLK</sequence>
<gene>
    <name evidence="3" type="ORF">BRSU_0569</name>
</gene>
<feature type="transmembrane region" description="Helical" evidence="1">
    <location>
        <begin position="6"/>
        <end position="25"/>
    </location>
</feature>
<dbReference type="Gene3D" id="3.40.250.10">
    <property type="entry name" value="Rhodanese-like domain"/>
    <property type="match status" value="1"/>
</dbReference>
<organism evidence="3 4">
    <name type="scientific">Brachyspira suanatina</name>
    <dbReference type="NCBI Taxonomy" id="381802"/>
    <lineage>
        <taxon>Bacteria</taxon>
        <taxon>Pseudomonadati</taxon>
        <taxon>Spirochaetota</taxon>
        <taxon>Spirochaetia</taxon>
        <taxon>Brachyspirales</taxon>
        <taxon>Brachyspiraceae</taxon>
        <taxon>Brachyspira</taxon>
    </lineage>
</organism>
<evidence type="ECO:0000313" key="3">
    <source>
        <dbReference type="EMBL" id="CRF32094.1"/>
    </source>
</evidence>
<keyword evidence="1" id="KW-0472">Membrane</keyword>
<evidence type="ECO:0000313" key="4">
    <source>
        <dbReference type="Proteomes" id="UP000043763"/>
    </source>
</evidence>
<dbReference type="OrthoDB" id="9800872at2"/>
<dbReference type="Pfam" id="PF00581">
    <property type="entry name" value="Rhodanese"/>
    <property type="match status" value="1"/>
</dbReference>
<dbReference type="CDD" id="cd00158">
    <property type="entry name" value="RHOD"/>
    <property type="match status" value="1"/>
</dbReference>